<comment type="caution">
    <text evidence="2">The sequence shown here is derived from an EMBL/GenBank/DDBJ whole genome shotgun (WGS) entry which is preliminary data.</text>
</comment>
<dbReference type="Proteomes" id="UP001196413">
    <property type="component" value="Unassembled WGS sequence"/>
</dbReference>
<keyword evidence="1" id="KW-0732">Signal</keyword>
<gene>
    <name evidence="2" type="ORF">KIN20_011116</name>
</gene>
<dbReference type="PROSITE" id="PS51257">
    <property type="entry name" value="PROKAR_LIPOPROTEIN"/>
    <property type="match status" value="1"/>
</dbReference>
<dbReference type="AlphaFoldDB" id="A0AAD5MUE8"/>
<evidence type="ECO:0000256" key="1">
    <source>
        <dbReference type="SAM" id="SignalP"/>
    </source>
</evidence>
<dbReference type="EMBL" id="JAHQIW010002000">
    <property type="protein sequence ID" value="KAJ1354241.1"/>
    <property type="molecule type" value="Genomic_DNA"/>
</dbReference>
<proteinExistence type="predicted"/>
<feature type="chain" id="PRO_5041912295" description="Secreted protein" evidence="1">
    <location>
        <begin position="23"/>
        <end position="220"/>
    </location>
</feature>
<reference evidence="2" key="1">
    <citation type="submission" date="2021-06" db="EMBL/GenBank/DDBJ databases">
        <title>Parelaphostrongylus tenuis whole genome reference sequence.</title>
        <authorList>
            <person name="Garwood T.J."/>
            <person name="Larsen P.A."/>
            <person name="Fountain-Jones N.M."/>
            <person name="Garbe J.R."/>
            <person name="Macchietto M.G."/>
            <person name="Kania S.A."/>
            <person name="Gerhold R.W."/>
            <person name="Richards J.E."/>
            <person name="Wolf T.M."/>
        </authorList>
    </citation>
    <scope>NUCLEOTIDE SEQUENCE</scope>
    <source>
        <strain evidence="2">MNPRO001-30</strain>
        <tissue evidence="2">Meninges</tissue>
    </source>
</reference>
<evidence type="ECO:0000313" key="2">
    <source>
        <dbReference type="EMBL" id="KAJ1354241.1"/>
    </source>
</evidence>
<organism evidence="2 3">
    <name type="scientific">Parelaphostrongylus tenuis</name>
    <name type="common">Meningeal worm</name>
    <dbReference type="NCBI Taxonomy" id="148309"/>
    <lineage>
        <taxon>Eukaryota</taxon>
        <taxon>Metazoa</taxon>
        <taxon>Ecdysozoa</taxon>
        <taxon>Nematoda</taxon>
        <taxon>Chromadorea</taxon>
        <taxon>Rhabditida</taxon>
        <taxon>Rhabditina</taxon>
        <taxon>Rhabditomorpha</taxon>
        <taxon>Strongyloidea</taxon>
        <taxon>Metastrongylidae</taxon>
        <taxon>Parelaphostrongylus</taxon>
    </lineage>
</organism>
<evidence type="ECO:0008006" key="4">
    <source>
        <dbReference type="Google" id="ProtNLM"/>
    </source>
</evidence>
<feature type="signal peptide" evidence="1">
    <location>
        <begin position="1"/>
        <end position="22"/>
    </location>
</feature>
<sequence length="220" mass="23932">MARRALGPCMISMLATVSTVFGCGVLPAGHVRIGNFTITGFTTLPVAMARTITAEVSTQHPGLGVPSPAPFVRRLVMRAVFKVLQDQGRRALLPDPIIFSILDQLNVTTTFEPLFCNKAVQDLTSDMADPTFDRCVIVGDTVTAICPKDMTQPPEVHDDCNADSRQTFENCRSYLDLKHHHGELVESNVAKCSGPSCSNDSNGSIRITLLRGNCHCLLKF</sequence>
<protein>
    <recommendedName>
        <fullName evidence="4">Secreted protein</fullName>
    </recommendedName>
</protein>
<keyword evidence="3" id="KW-1185">Reference proteome</keyword>
<evidence type="ECO:0000313" key="3">
    <source>
        <dbReference type="Proteomes" id="UP001196413"/>
    </source>
</evidence>
<name>A0AAD5MUE8_PARTN</name>
<accession>A0AAD5MUE8</accession>